<dbReference type="InterPro" id="IPR037523">
    <property type="entry name" value="VOC_core"/>
</dbReference>
<dbReference type="EMBL" id="JBGJLR010000003">
    <property type="protein sequence ID" value="MEZ2738702.1"/>
    <property type="molecule type" value="Genomic_DNA"/>
</dbReference>
<dbReference type="InterPro" id="IPR004360">
    <property type="entry name" value="Glyas_Fos-R_dOase_dom"/>
</dbReference>
<dbReference type="Pfam" id="PF00903">
    <property type="entry name" value="Glyoxalase"/>
    <property type="match status" value="1"/>
</dbReference>
<evidence type="ECO:0000313" key="2">
    <source>
        <dbReference type="EMBL" id="MEZ2738702.1"/>
    </source>
</evidence>
<dbReference type="RefSeq" id="WP_219164666.1">
    <property type="nucleotide sequence ID" value="NZ_DAMCKS010000002.1"/>
</dbReference>
<dbReference type="PANTHER" id="PTHR21366:SF14">
    <property type="entry name" value="GLYOXALASE DOMAIN-CONTAINING PROTEIN 5"/>
    <property type="match status" value="1"/>
</dbReference>
<organism evidence="2 3">
    <name type="scientific">Comamonas jiangduensis</name>
    <dbReference type="NCBI Taxonomy" id="1194168"/>
    <lineage>
        <taxon>Bacteria</taxon>
        <taxon>Pseudomonadati</taxon>
        <taxon>Pseudomonadota</taxon>
        <taxon>Betaproteobacteria</taxon>
        <taxon>Burkholderiales</taxon>
        <taxon>Comamonadaceae</taxon>
        <taxon>Comamonas</taxon>
    </lineage>
</organism>
<dbReference type="InterPro" id="IPR050383">
    <property type="entry name" value="GlyoxalaseI/FosfomycinResist"/>
</dbReference>
<comment type="caution">
    <text evidence="2">The sequence shown here is derived from an EMBL/GenBank/DDBJ whole genome shotgun (WGS) entry which is preliminary data.</text>
</comment>
<proteinExistence type="predicted"/>
<dbReference type="PANTHER" id="PTHR21366">
    <property type="entry name" value="GLYOXALASE FAMILY PROTEIN"/>
    <property type="match status" value="1"/>
</dbReference>
<dbReference type="PROSITE" id="PS51819">
    <property type="entry name" value="VOC"/>
    <property type="match status" value="1"/>
</dbReference>
<dbReference type="Proteomes" id="UP001567350">
    <property type="component" value="Unassembled WGS sequence"/>
</dbReference>
<gene>
    <name evidence="2" type="ORF">ACBP88_04365</name>
</gene>
<dbReference type="CDD" id="cd07253">
    <property type="entry name" value="GLOD5"/>
    <property type="match status" value="1"/>
</dbReference>
<keyword evidence="3" id="KW-1185">Reference proteome</keyword>
<name>A0ABV4IE37_9BURK</name>
<sequence length="128" mass="14177">MIDHLDHLVLTTRHEAACVRFYVQVLGMRLETFGEGRKAFVFGAQKINLHLAGREFEPKAQHPTPGALDLCLIASLPLEQVQAHLAQHGVEIECGPVLRTGAQGAIRSVYVRDPDLNLIEISEYLPQA</sequence>
<accession>A0ABV4IE37</accession>
<evidence type="ECO:0000259" key="1">
    <source>
        <dbReference type="PROSITE" id="PS51819"/>
    </source>
</evidence>
<reference evidence="2 3" key="1">
    <citation type="submission" date="2024-08" db="EMBL/GenBank/DDBJ databases">
        <authorList>
            <person name="Feng Z."/>
            <person name="Ronholm J."/>
        </authorList>
    </citation>
    <scope>NUCLEOTIDE SEQUENCE [LARGE SCALE GENOMIC DNA]</scope>
    <source>
        <strain evidence="2 3">4-AB0-8</strain>
    </source>
</reference>
<feature type="domain" description="VOC" evidence="1">
    <location>
        <begin position="4"/>
        <end position="124"/>
    </location>
</feature>
<dbReference type="GeneID" id="300070608"/>
<protein>
    <submittedName>
        <fullName evidence="2">VOC family protein</fullName>
    </submittedName>
</protein>
<evidence type="ECO:0000313" key="3">
    <source>
        <dbReference type="Proteomes" id="UP001567350"/>
    </source>
</evidence>